<keyword evidence="1" id="KW-0812">Transmembrane</keyword>
<dbReference type="AlphaFoldDB" id="A0A3P7IFA5"/>
<accession>A0A3P7IFA5</accession>
<keyword evidence="3" id="KW-1185">Reference proteome</keyword>
<name>A0A3P7IFA5_STRVU</name>
<reference evidence="2 3" key="1">
    <citation type="submission" date="2018-11" db="EMBL/GenBank/DDBJ databases">
        <authorList>
            <consortium name="Pathogen Informatics"/>
        </authorList>
    </citation>
    <scope>NUCLEOTIDE SEQUENCE [LARGE SCALE GENOMIC DNA]</scope>
</reference>
<gene>
    <name evidence="2" type="ORF">SVUK_LOCUS6628</name>
</gene>
<organism evidence="2 3">
    <name type="scientific">Strongylus vulgaris</name>
    <name type="common">Blood worm</name>
    <dbReference type="NCBI Taxonomy" id="40348"/>
    <lineage>
        <taxon>Eukaryota</taxon>
        <taxon>Metazoa</taxon>
        <taxon>Ecdysozoa</taxon>
        <taxon>Nematoda</taxon>
        <taxon>Chromadorea</taxon>
        <taxon>Rhabditida</taxon>
        <taxon>Rhabditina</taxon>
        <taxon>Rhabditomorpha</taxon>
        <taxon>Strongyloidea</taxon>
        <taxon>Strongylidae</taxon>
        <taxon>Strongylus</taxon>
    </lineage>
</organism>
<keyword evidence="1" id="KW-1133">Transmembrane helix</keyword>
<keyword evidence="1" id="KW-0472">Membrane</keyword>
<evidence type="ECO:0000256" key="1">
    <source>
        <dbReference type="SAM" id="Phobius"/>
    </source>
</evidence>
<evidence type="ECO:0000313" key="2">
    <source>
        <dbReference type="EMBL" id="VDM71630.1"/>
    </source>
</evidence>
<evidence type="ECO:0000313" key="3">
    <source>
        <dbReference type="Proteomes" id="UP000270094"/>
    </source>
</evidence>
<protein>
    <submittedName>
        <fullName evidence="2">Uncharacterized protein</fullName>
    </submittedName>
</protein>
<sequence length="65" mass="7801">MVPPDLNREVMEVHNRLLVMDRLAKFALYLLVVRSIALYQMITWAYCKKMAHYTNFNYFITDNKS</sequence>
<dbReference type="EMBL" id="UYYB01021339">
    <property type="protein sequence ID" value="VDM71630.1"/>
    <property type="molecule type" value="Genomic_DNA"/>
</dbReference>
<proteinExistence type="predicted"/>
<feature type="transmembrane region" description="Helical" evidence="1">
    <location>
        <begin position="26"/>
        <end position="47"/>
    </location>
</feature>
<dbReference type="Proteomes" id="UP000270094">
    <property type="component" value="Unassembled WGS sequence"/>
</dbReference>